<keyword evidence="8 10" id="KW-0472">Membrane</keyword>
<keyword evidence="11" id="KW-0496">Mitochondrion</keyword>
<evidence type="ECO:0000256" key="6">
    <source>
        <dbReference type="ARBA" id="ARBA00022989"/>
    </source>
</evidence>
<feature type="transmembrane region" description="Helical" evidence="10">
    <location>
        <begin position="6"/>
        <end position="23"/>
    </location>
</feature>
<evidence type="ECO:0000256" key="4">
    <source>
        <dbReference type="ARBA" id="ARBA00022692"/>
    </source>
</evidence>
<feature type="transmembrane region" description="Helical" evidence="10">
    <location>
        <begin position="56"/>
        <end position="81"/>
    </location>
</feature>
<proteinExistence type="inferred from homology"/>
<keyword evidence="7" id="KW-0520">NAD</keyword>
<evidence type="ECO:0000256" key="1">
    <source>
        <dbReference type="ARBA" id="ARBA00004141"/>
    </source>
</evidence>
<evidence type="ECO:0000256" key="5">
    <source>
        <dbReference type="ARBA" id="ARBA00022967"/>
    </source>
</evidence>
<dbReference type="GO" id="GO:0016020">
    <property type="term" value="C:membrane"/>
    <property type="evidence" value="ECO:0007669"/>
    <property type="project" value="UniProtKB-SubCell"/>
</dbReference>
<sequence length="96" mass="10672">MIEYLVVVGFFMMVVSLVALGIQNNHLLNCLLSLEMLLLSMVFIVFLALSVKMLDFLFPLVLLTFGACEASMGLALLVVILRSQGNDFMLSSMYKC</sequence>
<organism evidence="11">
    <name type="scientific">Falcidens halanychi</name>
    <dbReference type="NCBI Taxonomy" id="370642"/>
    <lineage>
        <taxon>Eukaryota</taxon>
        <taxon>Metazoa</taxon>
        <taxon>Spiralia</taxon>
        <taxon>Lophotrochozoa</taxon>
        <taxon>Mollusca</taxon>
        <taxon>Aplacophora</taxon>
        <taxon>Caudofoveata</taxon>
        <taxon>Chaetodermatida</taxon>
        <taxon>Chaetodermatidae</taxon>
        <taxon>Falcidens</taxon>
    </lineage>
</organism>
<dbReference type="EMBL" id="MF568515">
    <property type="protein sequence ID" value="AWH02141.1"/>
    <property type="molecule type" value="Genomic_DNA"/>
</dbReference>
<dbReference type="RefSeq" id="YP_009489705.1">
    <property type="nucleotide sequence ID" value="NC_037877.1"/>
</dbReference>
<dbReference type="Pfam" id="PF00420">
    <property type="entry name" value="Oxidored_q2"/>
    <property type="match status" value="1"/>
</dbReference>
<evidence type="ECO:0000256" key="9">
    <source>
        <dbReference type="ARBA" id="ARBA00031586"/>
    </source>
</evidence>
<keyword evidence="5" id="KW-1278">Translocase</keyword>
<evidence type="ECO:0000256" key="2">
    <source>
        <dbReference type="ARBA" id="ARBA00010519"/>
    </source>
</evidence>
<protein>
    <recommendedName>
        <fullName evidence="3">NADH-ubiquinone oxidoreductase chain 4L</fullName>
    </recommendedName>
    <alternativeName>
        <fullName evidence="9">NADH dehydrogenase subunit 4L</fullName>
    </alternativeName>
</protein>
<keyword evidence="6 10" id="KW-1133">Transmembrane helix</keyword>
<dbReference type="AlphaFoldDB" id="A0A343X882"/>
<evidence type="ECO:0000256" key="10">
    <source>
        <dbReference type="SAM" id="Phobius"/>
    </source>
</evidence>
<evidence type="ECO:0000256" key="3">
    <source>
        <dbReference type="ARBA" id="ARBA00016612"/>
    </source>
</evidence>
<gene>
    <name evidence="11" type="primary">ND4L</name>
</gene>
<dbReference type="InterPro" id="IPR039428">
    <property type="entry name" value="NUOK/Mnh_C1-like"/>
</dbReference>
<dbReference type="CTD" id="4539"/>
<dbReference type="GeneID" id="36947716"/>
<reference evidence="11" key="1">
    <citation type="journal article" date="2018" name="Mol. Phylogenet. Evol.">
        <title>Mitogenomics reveals phylogenetic relationships of caudofoveate aplacophoran molluscs.</title>
        <authorList>
            <person name="Mikkelsen N.T."/>
            <person name="Kocot K.M."/>
            <person name="Halanych K.M."/>
        </authorList>
    </citation>
    <scope>NUCLEOTIDE SEQUENCE</scope>
</reference>
<evidence type="ECO:0000256" key="8">
    <source>
        <dbReference type="ARBA" id="ARBA00023136"/>
    </source>
</evidence>
<evidence type="ECO:0000256" key="7">
    <source>
        <dbReference type="ARBA" id="ARBA00023027"/>
    </source>
</evidence>
<accession>A0A343X882</accession>
<geneLocation type="mitochondrion" evidence="11"/>
<comment type="similarity">
    <text evidence="2">Belongs to the complex I subunit 4L family.</text>
</comment>
<comment type="subcellular location">
    <subcellularLocation>
        <location evidence="1">Membrane</location>
        <topology evidence="1">Multi-pass membrane protein</topology>
    </subcellularLocation>
</comment>
<keyword evidence="4 10" id="KW-0812">Transmembrane</keyword>
<feature type="transmembrane region" description="Helical" evidence="10">
    <location>
        <begin position="30"/>
        <end position="50"/>
    </location>
</feature>
<name>A0A343X882_9MOLL</name>
<dbReference type="Gene3D" id="1.10.287.3510">
    <property type="match status" value="1"/>
</dbReference>
<evidence type="ECO:0000313" key="11">
    <source>
        <dbReference type="EMBL" id="AWH02141.1"/>
    </source>
</evidence>